<dbReference type="GO" id="GO:0009103">
    <property type="term" value="P:lipopolysaccharide biosynthetic process"/>
    <property type="evidence" value="ECO:0007669"/>
    <property type="project" value="UniProtKB-ARBA"/>
</dbReference>
<keyword evidence="6 8" id="KW-1133">Transmembrane helix</keyword>
<name>A0A4Q0T3G4_9BACT</name>
<dbReference type="PANTHER" id="PTHR33908:SF11">
    <property type="entry name" value="MEMBRANE PROTEIN"/>
    <property type="match status" value="1"/>
</dbReference>
<evidence type="ECO:0000256" key="3">
    <source>
        <dbReference type="ARBA" id="ARBA00022676"/>
    </source>
</evidence>
<evidence type="ECO:0000256" key="5">
    <source>
        <dbReference type="ARBA" id="ARBA00022692"/>
    </source>
</evidence>
<feature type="transmembrane region" description="Helical" evidence="8">
    <location>
        <begin position="315"/>
        <end position="335"/>
    </location>
</feature>
<dbReference type="AlphaFoldDB" id="A0A4Q0T3G4"/>
<evidence type="ECO:0000259" key="9">
    <source>
        <dbReference type="Pfam" id="PF13231"/>
    </source>
</evidence>
<reference evidence="10 11" key="1">
    <citation type="submission" date="2018-11" db="EMBL/GenBank/DDBJ databases">
        <authorList>
            <person name="Mardanov A.V."/>
            <person name="Ravin N.V."/>
            <person name="Dedysh S.N."/>
        </authorList>
    </citation>
    <scope>NUCLEOTIDE SEQUENCE [LARGE SCALE GENOMIC DNA]</scope>
    <source>
        <strain evidence="10 11">AF10</strain>
    </source>
</reference>
<organism evidence="10 11">
    <name type="scientific">Granulicella sibirica</name>
    <dbReference type="NCBI Taxonomy" id="2479048"/>
    <lineage>
        <taxon>Bacteria</taxon>
        <taxon>Pseudomonadati</taxon>
        <taxon>Acidobacteriota</taxon>
        <taxon>Terriglobia</taxon>
        <taxon>Terriglobales</taxon>
        <taxon>Acidobacteriaceae</taxon>
        <taxon>Granulicella</taxon>
    </lineage>
</organism>
<dbReference type="Proteomes" id="UP000289437">
    <property type="component" value="Unassembled WGS sequence"/>
</dbReference>
<dbReference type="RefSeq" id="WP_161570824.1">
    <property type="nucleotide sequence ID" value="NZ_RDSM01000001.1"/>
</dbReference>
<evidence type="ECO:0000256" key="4">
    <source>
        <dbReference type="ARBA" id="ARBA00022679"/>
    </source>
</evidence>
<keyword evidence="4" id="KW-0808">Transferase</keyword>
<accession>A0A4Q0T3G4</accession>
<proteinExistence type="predicted"/>
<feature type="transmembrane region" description="Helical" evidence="8">
    <location>
        <begin position="261"/>
        <end position="282"/>
    </location>
</feature>
<dbReference type="GO" id="GO:0016763">
    <property type="term" value="F:pentosyltransferase activity"/>
    <property type="evidence" value="ECO:0007669"/>
    <property type="project" value="TreeGrafter"/>
</dbReference>
<dbReference type="EMBL" id="RDSM01000001">
    <property type="protein sequence ID" value="RXH57452.1"/>
    <property type="molecule type" value="Genomic_DNA"/>
</dbReference>
<feature type="transmembrane region" description="Helical" evidence="8">
    <location>
        <begin position="77"/>
        <end position="107"/>
    </location>
</feature>
<feature type="transmembrane region" description="Helical" evidence="8">
    <location>
        <begin position="165"/>
        <end position="187"/>
    </location>
</feature>
<gene>
    <name evidence="10" type="ORF">GRAN_0762</name>
</gene>
<comment type="caution">
    <text evidence="10">The sequence shown here is derived from an EMBL/GenBank/DDBJ whole genome shotgun (WGS) entry which is preliminary data.</text>
</comment>
<feature type="transmembrane region" description="Helical" evidence="8">
    <location>
        <begin position="207"/>
        <end position="225"/>
    </location>
</feature>
<evidence type="ECO:0000256" key="1">
    <source>
        <dbReference type="ARBA" id="ARBA00004651"/>
    </source>
</evidence>
<evidence type="ECO:0000256" key="8">
    <source>
        <dbReference type="SAM" id="Phobius"/>
    </source>
</evidence>
<protein>
    <recommendedName>
        <fullName evidence="9">Glycosyltransferase RgtA/B/C/D-like domain-containing protein</fullName>
    </recommendedName>
</protein>
<feature type="domain" description="Glycosyltransferase RgtA/B/C/D-like" evidence="9">
    <location>
        <begin position="68"/>
        <end position="218"/>
    </location>
</feature>
<dbReference type="OrthoDB" id="9825792at2"/>
<keyword evidence="2" id="KW-1003">Cell membrane</keyword>
<dbReference type="Pfam" id="PF13231">
    <property type="entry name" value="PMT_2"/>
    <property type="match status" value="1"/>
</dbReference>
<feature type="transmembrane region" description="Helical" evidence="8">
    <location>
        <begin position="137"/>
        <end position="153"/>
    </location>
</feature>
<evidence type="ECO:0000256" key="6">
    <source>
        <dbReference type="ARBA" id="ARBA00022989"/>
    </source>
</evidence>
<feature type="transmembrane region" description="Helical" evidence="8">
    <location>
        <begin position="114"/>
        <end position="131"/>
    </location>
</feature>
<dbReference type="PANTHER" id="PTHR33908">
    <property type="entry name" value="MANNOSYLTRANSFERASE YKCB-RELATED"/>
    <property type="match status" value="1"/>
</dbReference>
<reference evidence="11" key="2">
    <citation type="submission" date="2019-02" db="EMBL/GenBank/DDBJ databases">
        <title>Granulicella sibirica sp. nov., a psychrotolerant acidobacterium isolated from an organic soil layer in forested tundra, West Siberia.</title>
        <authorList>
            <person name="Oshkin I.Y."/>
            <person name="Kulichevskaya I.S."/>
            <person name="Rijpstra W.I.C."/>
            <person name="Sinninghe Damste J.S."/>
            <person name="Rakitin A.L."/>
            <person name="Ravin N.V."/>
            <person name="Dedysh S.N."/>
        </authorList>
    </citation>
    <scope>NUCLEOTIDE SEQUENCE [LARGE SCALE GENOMIC DNA]</scope>
    <source>
        <strain evidence="11">AF10</strain>
    </source>
</reference>
<keyword evidence="11" id="KW-1185">Reference proteome</keyword>
<comment type="subcellular location">
    <subcellularLocation>
        <location evidence="1">Cell membrane</location>
        <topology evidence="1">Multi-pass membrane protein</topology>
    </subcellularLocation>
</comment>
<feature type="transmembrane region" description="Helical" evidence="8">
    <location>
        <begin position="288"/>
        <end position="308"/>
    </location>
</feature>
<keyword evidence="5 8" id="KW-0812">Transmembrane</keyword>
<feature type="transmembrane region" description="Helical" evidence="8">
    <location>
        <begin position="341"/>
        <end position="363"/>
    </location>
</feature>
<evidence type="ECO:0000256" key="2">
    <source>
        <dbReference type="ARBA" id="ARBA00022475"/>
    </source>
</evidence>
<dbReference type="GO" id="GO:0005886">
    <property type="term" value="C:plasma membrane"/>
    <property type="evidence" value="ECO:0007669"/>
    <property type="project" value="UniProtKB-SubCell"/>
</dbReference>
<keyword evidence="7 8" id="KW-0472">Membrane</keyword>
<sequence>MEWLLVGVAVAFFGLCFVHLGADFPNGSAWNDWSKMTDEGWYGGAAVRQALGGAWYLPGSFNPVVAMPVWPVMLRGWFGVTGVGMVSARVLALVLYGLSLGMLYGLLRRERGRLSAAAAVALVAVNPFCYAFGRMGILEPVLVFWMMLGLWLAQRMREGESARQVGLGVVLCLLLLTKSTGLFLVPAVLYQMWASMNWPRRGWMKPMATVGGTAALLWMGYYAAWARPHIEDYRLLFAINKDRVHLSIMPIEAWKTLRDGLWINPVIFWAAVAVLVLSAVWLRELWRAPLFGSSVLATVGYLTFIWYHTYLQPRYYLVMVMPVVVLVVIGIEVLWARRLIWGAWVLGGAVGMAGLAMMVRTLWYAARPEYSFQTAAEGIAGTMRRDGGKQLLLGSSADDVTMWTGVAGINSEYAMGGIDAMLDRYRPEWFAAWNGEEDYGTRWFGERYWMVERGRYRVFDDPERNVLVLYRLEEKPGYRDRPGEVLRFMK</sequence>
<dbReference type="InterPro" id="IPR050297">
    <property type="entry name" value="LipidA_mod_glycosyltrf_83"/>
</dbReference>
<evidence type="ECO:0000313" key="11">
    <source>
        <dbReference type="Proteomes" id="UP000289437"/>
    </source>
</evidence>
<evidence type="ECO:0000256" key="7">
    <source>
        <dbReference type="ARBA" id="ARBA00023136"/>
    </source>
</evidence>
<dbReference type="InterPro" id="IPR038731">
    <property type="entry name" value="RgtA/B/C-like"/>
</dbReference>
<evidence type="ECO:0000313" key="10">
    <source>
        <dbReference type="EMBL" id="RXH57452.1"/>
    </source>
</evidence>
<keyword evidence="3" id="KW-0328">Glycosyltransferase</keyword>